<organism evidence="3 4">
    <name type="scientific">Aureobasidium namibiae CBS 147.97</name>
    <dbReference type="NCBI Taxonomy" id="1043004"/>
    <lineage>
        <taxon>Eukaryota</taxon>
        <taxon>Fungi</taxon>
        <taxon>Dikarya</taxon>
        <taxon>Ascomycota</taxon>
        <taxon>Pezizomycotina</taxon>
        <taxon>Dothideomycetes</taxon>
        <taxon>Dothideomycetidae</taxon>
        <taxon>Dothideales</taxon>
        <taxon>Saccotheciaceae</taxon>
        <taxon>Aureobasidium</taxon>
    </lineage>
</organism>
<dbReference type="RefSeq" id="XP_013432391.1">
    <property type="nucleotide sequence ID" value="XM_013576937.1"/>
</dbReference>
<gene>
    <name evidence="3" type="ORF">M436DRAFT_77622</name>
</gene>
<dbReference type="GeneID" id="25416065"/>
<sequence length="272" mass="29545">MLTYRNDVFIAVLAFYICTAVFSAIRLIQHGLKKTASERLLLVFSIGRILCAGFQLATIDYPTNTSIWAGYVTTFSICVSLLLSASLVLLRRLAQRAGTDFPQIRGRDSMRFCQLLITIGLILGIVGGIRADNSWGSTGSYQPDSIQKASIGIFIASWALVVFMTIHTLGKAHGASSYTQKIAVGVFAISLPLLAVRIAYSAVSIFAHPASFSSINGSVTIMLCMALIEEAIVVLMYEVLGFVTLEMECREPSVSSEFDQLSTAETGVYVKK</sequence>
<feature type="transmembrane region" description="Helical" evidence="1">
    <location>
        <begin position="67"/>
        <end position="90"/>
    </location>
</feature>
<evidence type="ECO:0000313" key="4">
    <source>
        <dbReference type="Proteomes" id="UP000027730"/>
    </source>
</evidence>
<keyword evidence="1" id="KW-0812">Transmembrane</keyword>
<evidence type="ECO:0000259" key="2">
    <source>
        <dbReference type="Pfam" id="PF24800"/>
    </source>
</evidence>
<evidence type="ECO:0000313" key="3">
    <source>
        <dbReference type="EMBL" id="KEQ77754.1"/>
    </source>
</evidence>
<dbReference type="InterPro" id="IPR056119">
    <property type="entry name" value="DUF7702"/>
</dbReference>
<keyword evidence="1" id="KW-1133">Transmembrane helix</keyword>
<dbReference type="EMBL" id="KL584702">
    <property type="protein sequence ID" value="KEQ77754.1"/>
    <property type="molecule type" value="Genomic_DNA"/>
</dbReference>
<dbReference type="PANTHER" id="PTHR42109">
    <property type="entry name" value="UNPLACED GENOMIC SCAFFOLD UM_SCAF_CONTIG_1.265, WHOLE GENOME SHOTGUN SEQUENCE"/>
    <property type="match status" value="1"/>
</dbReference>
<feature type="transmembrane region" description="Helical" evidence="1">
    <location>
        <begin position="111"/>
        <end position="129"/>
    </location>
</feature>
<proteinExistence type="predicted"/>
<reference evidence="3 4" key="1">
    <citation type="journal article" date="2014" name="BMC Genomics">
        <title>Genome sequencing of four Aureobasidium pullulans varieties: biotechnological potential, stress tolerance, and description of new species.</title>
        <authorList>
            <person name="Gostin Ar C."/>
            <person name="Ohm R.A."/>
            <person name="Kogej T."/>
            <person name="Sonjak S."/>
            <person name="Turk M."/>
            <person name="Zajc J."/>
            <person name="Zalar P."/>
            <person name="Grube M."/>
            <person name="Sun H."/>
            <person name="Han J."/>
            <person name="Sharma A."/>
            <person name="Chiniquy J."/>
            <person name="Ngan C.Y."/>
            <person name="Lipzen A."/>
            <person name="Barry K."/>
            <person name="Grigoriev I.V."/>
            <person name="Gunde-Cimerman N."/>
        </authorList>
    </citation>
    <scope>NUCLEOTIDE SEQUENCE [LARGE SCALE GENOMIC DNA]</scope>
    <source>
        <strain evidence="3 4">CBS 147.97</strain>
    </source>
</reference>
<evidence type="ECO:0000256" key="1">
    <source>
        <dbReference type="SAM" id="Phobius"/>
    </source>
</evidence>
<feature type="transmembrane region" description="Helical" evidence="1">
    <location>
        <begin position="182"/>
        <end position="207"/>
    </location>
</feature>
<accession>A0A074X1W8</accession>
<dbReference type="OrthoDB" id="2560628at2759"/>
<feature type="transmembrane region" description="Helical" evidence="1">
    <location>
        <begin position="6"/>
        <end position="28"/>
    </location>
</feature>
<feature type="transmembrane region" description="Helical" evidence="1">
    <location>
        <begin position="40"/>
        <end position="61"/>
    </location>
</feature>
<keyword evidence="4" id="KW-1185">Reference proteome</keyword>
<dbReference type="PANTHER" id="PTHR42109:SF2">
    <property type="entry name" value="INTEGRAL MEMBRANE PROTEIN"/>
    <property type="match status" value="1"/>
</dbReference>
<feature type="transmembrane region" description="Helical" evidence="1">
    <location>
        <begin position="219"/>
        <end position="240"/>
    </location>
</feature>
<dbReference type="STRING" id="1043004.A0A074X1W8"/>
<dbReference type="Proteomes" id="UP000027730">
    <property type="component" value="Unassembled WGS sequence"/>
</dbReference>
<dbReference type="HOGENOM" id="CLU_064985_0_2_1"/>
<dbReference type="AlphaFoldDB" id="A0A074X1W8"/>
<keyword evidence="1" id="KW-0472">Membrane</keyword>
<dbReference type="Pfam" id="PF24800">
    <property type="entry name" value="DUF7702"/>
    <property type="match status" value="1"/>
</dbReference>
<name>A0A074X1W8_9PEZI</name>
<feature type="transmembrane region" description="Helical" evidence="1">
    <location>
        <begin position="149"/>
        <end position="170"/>
    </location>
</feature>
<protein>
    <recommendedName>
        <fullName evidence="2">DUF7702 domain-containing protein</fullName>
    </recommendedName>
</protein>
<feature type="domain" description="DUF7702" evidence="2">
    <location>
        <begin position="2"/>
        <end position="244"/>
    </location>
</feature>